<gene>
    <name evidence="6" type="ORF">BCR34DRAFT_478085</name>
</gene>
<dbReference type="Pfam" id="PF05495">
    <property type="entry name" value="zf-CHY"/>
    <property type="match status" value="1"/>
</dbReference>
<evidence type="ECO:0000256" key="2">
    <source>
        <dbReference type="ARBA" id="ARBA00022771"/>
    </source>
</evidence>
<dbReference type="PROSITE" id="PS51266">
    <property type="entry name" value="ZF_CHY"/>
    <property type="match status" value="1"/>
</dbReference>
<dbReference type="OrthoDB" id="411372at2759"/>
<dbReference type="AlphaFoldDB" id="A0A1Y1ZYJ0"/>
<accession>A0A1Y1ZYJ0</accession>
<dbReference type="InterPro" id="IPR037274">
    <property type="entry name" value="Znf_CHY_sf"/>
</dbReference>
<feature type="domain" description="CHY-type" evidence="5">
    <location>
        <begin position="19"/>
        <end position="102"/>
    </location>
</feature>
<keyword evidence="1" id="KW-0479">Metal-binding</keyword>
<organism evidence="6 7">
    <name type="scientific">Clohesyomyces aquaticus</name>
    <dbReference type="NCBI Taxonomy" id="1231657"/>
    <lineage>
        <taxon>Eukaryota</taxon>
        <taxon>Fungi</taxon>
        <taxon>Dikarya</taxon>
        <taxon>Ascomycota</taxon>
        <taxon>Pezizomycotina</taxon>
        <taxon>Dothideomycetes</taxon>
        <taxon>Pleosporomycetidae</taxon>
        <taxon>Pleosporales</taxon>
        <taxon>Lindgomycetaceae</taxon>
        <taxon>Clohesyomyces</taxon>
    </lineage>
</organism>
<dbReference type="GO" id="GO:0005758">
    <property type="term" value="C:mitochondrial intermembrane space"/>
    <property type="evidence" value="ECO:0007669"/>
    <property type="project" value="TreeGrafter"/>
</dbReference>
<keyword evidence="3" id="KW-0862">Zinc</keyword>
<keyword evidence="7" id="KW-1185">Reference proteome</keyword>
<reference evidence="6 7" key="1">
    <citation type="submission" date="2016-07" db="EMBL/GenBank/DDBJ databases">
        <title>Pervasive Adenine N6-methylation of Active Genes in Fungi.</title>
        <authorList>
            <consortium name="DOE Joint Genome Institute"/>
            <person name="Mondo S.J."/>
            <person name="Dannebaum R.O."/>
            <person name="Kuo R.C."/>
            <person name="Labutti K."/>
            <person name="Haridas S."/>
            <person name="Kuo A."/>
            <person name="Salamov A."/>
            <person name="Ahrendt S.R."/>
            <person name="Lipzen A."/>
            <person name="Sullivan W."/>
            <person name="Andreopoulos W.B."/>
            <person name="Clum A."/>
            <person name="Lindquist E."/>
            <person name="Daum C."/>
            <person name="Ramamoorthy G.K."/>
            <person name="Gryganskyi A."/>
            <person name="Culley D."/>
            <person name="Magnuson J.K."/>
            <person name="James T.Y."/>
            <person name="O'Malley M.A."/>
            <person name="Stajich J.E."/>
            <person name="Spatafora J.W."/>
            <person name="Visel A."/>
            <person name="Grigoriev I.V."/>
        </authorList>
    </citation>
    <scope>NUCLEOTIDE SEQUENCE [LARGE SCALE GENOMIC DNA]</scope>
    <source>
        <strain evidence="6 7">CBS 115471</strain>
    </source>
</reference>
<dbReference type="EMBL" id="MCFA01000026">
    <property type="protein sequence ID" value="ORY15331.1"/>
    <property type="molecule type" value="Genomic_DNA"/>
</dbReference>
<name>A0A1Y1ZYJ0_9PLEO</name>
<comment type="caution">
    <text evidence="6">The sequence shown here is derived from an EMBL/GenBank/DDBJ whole genome shotgun (WGS) entry which is preliminary data.</text>
</comment>
<dbReference type="PANTHER" id="PTHR28082:SF1">
    <property type="entry name" value="HELPER OF TIM PROTEIN 13"/>
    <property type="match status" value="1"/>
</dbReference>
<evidence type="ECO:0000256" key="1">
    <source>
        <dbReference type="ARBA" id="ARBA00022723"/>
    </source>
</evidence>
<evidence type="ECO:0000256" key="4">
    <source>
        <dbReference type="PROSITE-ProRule" id="PRU00601"/>
    </source>
</evidence>
<proteinExistence type="predicted"/>
<dbReference type="SUPFAM" id="SSF161219">
    <property type="entry name" value="CHY zinc finger-like"/>
    <property type="match status" value="1"/>
</dbReference>
<dbReference type="Proteomes" id="UP000193144">
    <property type="component" value="Unassembled WGS sequence"/>
</dbReference>
<keyword evidence="2 4" id="KW-0863">Zinc-finger</keyword>
<dbReference type="InterPro" id="IPR052604">
    <property type="entry name" value="Mito_Tim_assembly_helper"/>
</dbReference>
<dbReference type="PANTHER" id="PTHR28082">
    <property type="entry name" value="ZINC FINGER PROTEIN"/>
    <property type="match status" value="1"/>
</dbReference>
<dbReference type="STRING" id="1231657.A0A1Y1ZYJ0"/>
<dbReference type="GO" id="GO:0008270">
    <property type="term" value="F:zinc ion binding"/>
    <property type="evidence" value="ECO:0007669"/>
    <property type="project" value="UniProtKB-KW"/>
</dbReference>
<dbReference type="InterPro" id="IPR008913">
    <property type="entry name" value="Znf_CHY"/>
</dbReference>
<dbReference type="InterPro" id="IPR016694">
    <property type="entry name" value="UCP017292"/>
</dbReference>
<evidence type="ECO:0000313" key="6">
    <source>
        <dbReference type="EMBL" id="ORY15331.1"/>
    </source>
</evidence>
<evidence type="ECO:0000259" key="5">
    <source>
        <dbReference type="PROSITE" id="PS51266"/>
    </source>
</evidence>
<sequence>MPPSSTPAKSDLPTVHGESVTSLTQCAHYHSAQDIIAIKHSCCQKFYACISCHNASESDHHNPEVWRKDQRDVKAVLCGACKGLLSVSEYMECGSRCPSCGRGFNPGCRGHWGLYFEVD</sequence>
<dbReference type="GO" id="GO:0045041">
    <property type="term" value="P:protein import into mitochondrial intermembrane space"/>
    <property type="evidence" value="ECO:0007669"/>
    <property type="project" value="TreeGrafter"/>
</dbReference>
<protein>
    <submittedName>
        <fullName evidence="6">Zinc finger CHY domain-containing protein</fullName>
    </submittedName>
</protein>
<evidence type="ECO:0000313" key="7">
    <source>
        <dbReference type="Proteomes" id="UP000193144"/>
    </source>
</evidence>
<dbReference type="PIRSF" id="PIRSF017292">
    <property type="entry name" value="UCP017292_Znf_CHY"/>
    <property type="match status" value="1"/>
</dbReference>
<evidence type="ECO:0000256" key="3">
    <source>
        <dbReference type="ARBA" id="ARBA00022833"/>
    </source>
</evidence>